<protein>
    <submittedName>
        <fullName evidence="2">Uncharacterized protein</fullName>
    </submittedName>
</protein>
<keyword evidence="1" id="KW-0175">Coiled coil</keyword>
<gene>
    <name evidence="2" type="ORF">WMSIL1_LOCUS8216</name>
</gene>
<dbReference type="AlphaFoldDB" id="A0A564YQQ9"/>
<evidence type="ECO:0000313" key="3">
    <source>
        <dbReference type="Proteomes" id="UP000321570"/>
    </source>
</evidence>
<feature type="non-terminal residue" evidence="2">
    <location>
        <position position="121"/>
    </location>
</feature>
<evidence type="ECO:0000256" key="1">
    <source>
        <dbReference type="SAM" id="Coils"/>
    </source>
</evidence>
<reference evidence="2 3" key="1">
    <citation type="submission" date="2019-07" db="EMBL/GenBank/DDBJ databases">
        <authorList>
            <person name="Jastrzebski P J."/>
            <person name="Paukszto L."/>
            <person name="Jastrzebski P J."/>
        </authorList>
    </citation>
    <scope>NUCLEOTIDE SEQUENCE [LARGE SCALE GENOMIC DNA]</scope>
    <source>
        <strain evidence="2 3">WMS-il1</strain>
    </source>
</reference>
<name>A0A564YQQ9_HYMDI</name>
<keyword evidence="3" id="KW-1185">Reference proteome</keyword>
<evidence type="ECO:0000313" key="2">
    <source>
        <dbReference type="EMBL" id="VUZ49018.1"/>
    </source>
</evidence>
<organism evidence="2 3">
    <name type="scientific">Hymenolepis diminuta</name>
    <name type="common">Rat tapeworm</name>
    <dbReference type="NCBI Taxonomy" id="6216"/>
    <lineage>
        <taxon>Eukaryota</taxon>
        <taxon>Metazoa</taxon>
        <taxon>Spiralia</taxon>
        <taxon>Lophotrochozoa</taxon>
        <taxon>Platyhelminthes</taxon>
        <taxon>Cestoda</taxon>
        <taxon>Eucestoda</taxon>
        <taxon>Cyclophyllidea</taxon>
        <taxon>Hymenolepididae</taxon>
        <taxon>Hymenolepis</taxon>
    </lineage>
</organism>
<feature type="non-terminal residue" evidence="2">
    <location>
        <position position="1"/>
    </location>
</feature>
<feature type="coiled-coil region" evidence="1">
    <location>
        <begin position="3"/>
        <end position="103"/>
    </location>
</feature>
<dbReference type="Proteomes" id="UP000321570">
    <property type="component" value="Unassembled WGS sequence"/>
</dbReference>
<dbReference type="EMBL" id="CABIJS010000322">
    <property type="protein sequence ID" value="VUZ49018.1"/>
    <property type="molecule type" value="Genomic_DNA"/>
</dbReference>
<proteinExistence type="predicted"/>
<accession>A0A564YQQ9</accession>
<sequence length="121" mass="14378">YEKRKHIDQIKSLQRQLDLSDRRNSELSEEITAANNLNHRLKDAADEKKNLLETIDVLTQSEINLKEHCRHLRSTLADYELKCSVKEQELRDIEDKLKNVSEHESFQKELLFTAKQRFESQ</sequence>